<keyword evidence="13 14" id="KW-0456">Lyase</keyword>
<comment type="similarity">
    <text evidence="6">In the C-terminal section; belongs to the GTP cyclohydrolase II family.</text>
</comment>
<evidence type="ECO:0000256" key="14">
    <source>
        <dbReference type="HAMAP-Rule" id="MF_00180"/>
    </source>
</evidence>
<feature type="binding site" evidence="14">
    <location>
        <position position="27"/>
    </location>
    <ligand>
        <name>Mg(2+)</name>
        <dbReference type="ChEBI" id="CHEBI:18420"/>
        <label>1</label>
    </ligand>
</feature>
<evidence type="ECO:0000256" key="6">
    <source>
        <dbReference type="ARBA" id="ARBA00008976"/>
    </source>
</evidence>
<accession>A0A2W5BV55</accession>
<dbReference type="SUPFAM" id="SSF55821">
    <property type="entry name" value="YrdC/RibB"/>
    <property type="match status" value="1"/>
</dbReference>
<evidence type="ECO:0000256" key="2">
    <source>
        <dbReference type="ARBA" id="ARBA00001936"/>
    </source>
</evidence>
<dbReference type="GO" id="GO:0030145">
    <property type="term" value="F:manganese ion binding"/>
    <property type="evidence" value="ECO:0007669"/>
    <property type="project" value="UniProtKB-UniRule"/>
</dbReference>
<comment type="cofactor">
    <cofactor evidence="2">
        <name>Mn(2+)</name>
        <dbReference type="ChEBI" id="CHEBI:29035"/>
    </cofactor>
</comment>
<evidence type="ECO:0000256" key="3">
    <source>
        <dbReference type="ARBA" id="ARBA00002284"/>
    </source>
</evidence>
<feature type="binding site" evidence="14">
    <location>
        <position position="142"/>
    </location>
    <ligand>
        <name>Mg(2+)</name>
        <dbReference type="ChEBI" id="CHEBI:18420"/>
        <label>2</label>
    </ligand>
</feature>
<evidence type="ECO:0000313" key="17">
    <source>
        <dbReference type="Proteomes" id="UP000249557"/>
    </source>
</evidence>
<dbReference type="GO" id="GO:0009231">
    <property type="term" value="P:riboflavin biosynthetic process"/>
    <property type="evidence" value="ECO:0007669"/>
    <property type="project" value="UniProtKB-UniRule"/>
</dbReference>
<organism evidence="16 17">
    <name type="scientific">Micavibrio aeruginosavorus</name>
    <dbReference type="NCBI Taxonomy" id="349221"/>
    <lineage>
        <taxon>Bacteria</taxon>
        <taxon>Pseudomonadati</taxon>
        <taxon>Bdellovibrionota</taxon>
        <taxon>Bdellovibrionia</taxon>
        <taxon>Bdellovibrionales</taxon>
        <taxon>Pseudobdellovibrionaceae</taxon>
        <taxon>Micavibrio</taxon>
    </lineage>
</organism>
<feature type="site" description="Essential for catalytic activity" evidence="14">
    <location>
        <position position="125"/>
    </location>
</feature>
<dbReference type="GO" id="GO:0000287">
    <property type="term" value="F:magnesium ion binding"/>
    <property type="evidence" value="ECO:0007669"/>
    <property type="project" value="UniProtKB-UniRule"/>
</dbReference>
<comment type="pathway">
    <text evidence="4 14 15">Cofactor biosynthesis; riboflavin biosynthesis; 2-hydroxy-3-oxobutyl phosphate from D-ribulose 5-phosphate: step 1/1.</text>
</comment>
<dbReference type="Pfam" id="PF00926">
    <property type="entry name" value="DHBP_synthase"/>
    <property type="match status" value="1"/>
</dbReference>
<comment type="cofactor">
    <cofactor evidence="14 15">
        <name>Mg(2+)</name>
        <dbReference type="ChEBI" id="CHEBI:18420"/>
    </cofactor>
    <cofactor evidence="14 15">
        <name>Mn(2+)</name>
        <dbReference type="ChEBI" id="CHEBI:29035"/>
    </cofactor>
    <text evidence="14 15">Binds 2 divalent metal cations per subunit. Magnesium or manganese.</text>
</comment>
<dbReference type="PANTHER" id="PTHR21327:SF18">
    <property type="entry name" value="3,4-DIHYDROXY-2-BUTANONE 4-PHOSPHATE SYNTHASE"/>
    <property type="match status" value="1"/>
</dbReference>
<evidence type="ECO:0000256" key="10">
    <source>
        <dbReference type="ARBA" id="ARBA00022723"/>
    </source>
</evidence>
<dbReference type="GO" id="GO:0005829">
    <property type="term" value="C:cytosol"/>
    <property type="evidence" value="ECO:0007669"/>
    <property type="project" value="TreeGrafter"/>
</dbReference>
<dbReference type="FunFam" id="3.90.870.10:FF:000001">
    <property type="entry name" value="Riboflavin biosynthesis protein RibBA"/>
    <property type="match status" value="1"/>
</dbReference>
<gene>
    <name evidence="14 16" type="primary">ribB</name>
    <name evidence="16" type="ORF">DI626_05075</name>
</gene>
<reference evidence="16 17" key="1">
    <citation type="submission" date="2017-08" db="EMBL/GenBank/DDBJ databases">
        <title>Infants hospitalized years apart are colonized by the same room-sourced microbial strains.</title>
        <authorList>
            <person name="Brooks B."/>
            <person name="Olm M.R."/>
            <person name="Firek B.A."/>
            <person name="Baker R."/>
            <person name="Thomas B.C."/>
            <person name="Morowitz M.J."/>
            <person name="Banfield J.F."/>
        </authorList>
    </citation>
    <scope>NUCLEOTIDE SEQUENCE [LARGE SCALE GENOMIC DNA]</scope>
    <source>
        <strain evidence="16">S2_018_000_R2_104</strain>
    </source>
</reference>
<dbReference type="EC" id="4.1.99.12" evidence="7 14"/>
<evidence type="ECO:0000256" key="5">
    <source>
        <dbReference type="ARBA" id="ARBA00005520"/>
    </source>
</evidence>
<dbReference type="GO" id="GO:0008686">
    <property type="term" value="F:3,4-dihydroxy-2-butanone-4-phosphate synthase activity"/>
    <property type="evidence" value="ECO:0007669"/>
    <property type="project" value="UniProtKB-UniRule"/>
</dbReference>
<feature type="binding site" evidence="14">
    <location>
        <begin position="26"/>
        <end position="27"/>
    </location>
    <ligand>
        <name>D-ribulose 5-phosphate</name>
        <dbReference type="ChEBI" id="CHEBI:58121"/>
    </ligand>
</feature>
<evidence type="ECO:0000256" key="4">
    <source>
        <dbReference type="ARBA" id="ARBA00004904"/>
    </source>
</evidence>
<dbReference type="GO" id="GO:0003935">
    <property type="term" value="F:GTP cyclohydrolase II activity"/>
    <property type="evidence" value="ECO:0007669"/>
    <property type="project" value="TreeGrafter"/>
</dbReference>
<evidence type="ECO:0000256" key="11">
    <source>
        <dbReference type="ARBA" id="ARBA00022842"/>
    </source>
</evidence>
<protein>
    <recommendedName>
        <fullName evidence="8 14">3,4-dihydroxy-2-butanone 4-phosphate synthase</fullName>
        <shortName evidence="14 15">DHBP synthase</shortName>
        <ecNumber evidence="7 14">4.1.99.12</ecNumber>
    </recommendedName>
</protein>
<keyword evidence="11 14" id="KW-0460">Magnesium</keyword>
<comment type="function">
    <text evidence="3 14 15">Catalyzes the conversion of D-ribulose 5-phosphate to formate and 3,4-dihydroxy-2-butanone 4-phosphate.</text>
</comment>
<dbReference type="InterPro" id="IPR017945">
    <property type="entry name" value="DHBP_synth_RibB-like_a/b_dom"/>
</dbReference>
<evidence type="ECO:0000256" key="15">
    <source>
        <dbReference type="RuleBase" id="RU003843"/>
    </source>
</evidence>
<feature type="binding site" evidence="14">
    <location>
        <begin position="139"/>
        <end position="143"/>
    </location>
    <ligand>
        <name>D-ribulose 5-phosphate</name>
        <dbReference type="ChEBI" id="CHEBI:58121"/>
    </ligand>
</feature>
<keyword evidence="9 14" id="KW-0686">Riboflavin biosynthesis</keyword>
<comment type="caution">
    <text evidence="16">The sequence shown here is derived from an EMBL/GenBank/DDBJ whole genome shotgun (WGS) entry which is preliminary data.</text>
</comment>
<feature type="binding site" evidence="14">
    <location>
        <position position="31"/>
    </location>
    <ligand>
        <name>D-ribulose 5-phosphate</name>
        <dbReference type="ChEBI" id="CHEBI:58121"/>
    </ligand>
</feature>
<feature type="binding site" evidence="14">
    <location>
        <position position="27"/>
    </location>
    <ligand>
        <name>Mg(2+)</name>
        <dbReference type="ChEBI" id="CHEBI:18420"/>
        <label>2</label>
    </ligand>
</feature>
<dbReference type="Gene3D" id="3.90.870.10">
    <property type="entry name" value="DHBP synthase"/>
    <property type="match status" value="1"/>
</dbReference>
<dbReference type="HAMAP" id="MF_00180">
    <property type="entry name" value="RibB"/>
    <property type="match status" value="1"/>
</dbReference>
<name>A0A2W5BV55_9BACT</name>
<dbReference type="UniPathway" id="UPA00275">
    <property type="reaction ID" value="UER00399"/>
</dbReference>
<dbReference type="EMBL" id="QFNK01000080">
    <property type="protein sequence ID" value="PZO86985.1"/>
    <property type="molecule type" value="Genomic_DNA"/>
</dbReference>
<evidence type="ECO:0000256" key="1">
    <source>
        <dbReference type="ARBA" id="ARBA00000141"/>
    </source>
</evidence>
<keyword evidence="12 14" id="KW-0464">Manganese</keyword>
<evidence type="ECO:0000256" key="13">
    <source>
        <dbReference type="ARBA" id="ARBA00023239"/>
    </source>
</evidence>
<comment type="similarity">
    <text evidence="14 15">Belongs to the DHBP synthase family.</text>
</comment>
<comment type="subunit">
    <text evidence="14 15">Homodimer.</text>
</comment>
<proteinExistence type="inferred from homology"/>
<dbReference type="PANTHER" id="PTHR21327">
    <property type="entry name" value="GTP CYCLOHYDROLASE II-RELATED"/>
    <property type="match status" value="1"/>
</dbReference>
<sequence length="205" mass="21962">MISSTEDIIEEARSGRMCILVDDEDRENEGDLFIPASCVTPEAVNFMAMYGRGLICLAVEGAICDRLEFEPMARRNTARNGTAFTVSVEAKEGITTGISAFDRSHTMKIILDPKTTPDDLARPGHVFPIRAADGGVLARTGHTEAAVDIARLAGHAGAGVICEVMKDDGTMARLPDLIAFAARHGMKIGTIADLVRHVSPQKQAV</sequence>
<evidence type="ECO:0000256" key="9">
    <source>
        <dbReference type="ARBA" id="ARBA00022619"/>
    </source>
</evidence>
<dbReference type="Proteomes" id="UP000249557">
    <property type="component" value="Unassembled WGS sequence"/>
</dbReference>
<evidence type="ECO:0000256" key="12">
    <source>
        <dbReference type="ARBA" id="ARBA00023211"/>
    </source>
</evidence>
<dbReference type="InterPro" id="IPR000422">
    <property type="entry name" value="DHBP_synthase_RibB"/>
</dbReference>
<evidence type="ECO:0000313" key="16">
    <source>
        <dbReference type="EMBL" id="PZO86985.1"/>
    </source>
</evidence>
<dbReference type="NCBIfam" id="TIGR00506">
    <property type="entry name" value="ribB"/>
    <property type="match status" value="1"/>
</dbReference>
<dbReference type="AlphaFoldDB" id="A0A2W5BV55"/>
<feature type="site" description="Essential for catalytic activity" evidence="14">
    <location>
        <position position="163"/>
    </location>
</feature>
<comment type="catalytic activity">
    <reaction evidence="1 14 15">
        <text>D-ribulose 5-phosphate = (2S)-2-hydroxy-3-oxobutyl phosphate + formate + H(+)</text>
        <dbReference type="Rhea" id="RHEA:18457"/>
        <dbReference type="ChEBI" id="CHEBI:15378"/>
        <dbReference type="ChEBI" id="CHEBI:15740"/>
        <dbReference type="ChEBI" id="CHEBI:58121"/>
        <dbReference type="ChEBI" id="CHEBI:58830"/>
        <dbReference type="EC" id="4.1.99.12"/>
    </reaction>
</comment>
<evidence type="ECO:0000256" key="7">
    <source>
        <dbReference type="ARBA" id="ARBA00012153"/>
    </source>
</evidence>
<comment type="similarity">
    <text evidence="5">In the N-terminal section; belongs to the DHBP synthase family.</text>
</comment>
<keyword evidence="10 14" id="KW-0479">Metal-binding</keyword>
<evidence type="ECO:0000256" key="8">
    <source>
        <dbReference type="ARBA" id="ARBA00018836"/>
    </source>
</evidence>